<keyword evidence="1" id="KW-0812">Transmembrane</keyword>
<keyword evidence="1" id="KW-1133">Transmembrane helix</keyword>
<evidence type="ECO:0000256" key="1">
    <source>
        <dbReference type="SAM" id="Phobius"/>
    </source>
</evidence>
<keyword evidence="1" id="KW-0472">Membrane</keyword>
<accession>A0A8S5ML45</accession>
<proteinExistence type="predicted"/>
<sequence>MFLFCQVRFYLIKMSIFLQFKILNSFFTFYIFCFF</sequence>
<protein>
    <submittedName>
        <fullName evidence="2">Uncharacterized protein</fullName>
    </submittedName>
</protein>
<evidence type="ECO:0000313" key="2">
    <source>
        <dbReference type="EMBL" id="DAD82952.1"/>
    </source>
</evidence>
<feature type="transmembrane region" description="Helical" evidence="1">
    <location>
        <begin position="12"/>
        <end position="32"/>
    </location>
</feature>
<organism evidence="2">
    <name type="scientific">Siphoviridae sp. ctXZx16</name>
    <dbReference type="NCBI Taxonomy" id="2826371"/>
    <lineage>
        <taxon>Viruses</taxon>
        <taxon>Duplodnaviria</taxon>
        <taxon>Heunggongvirae</taxon>
        <taxon>Uroviricota</taxon>
        <taxon>Caudoviricetes</taxon>
    </lineage>
</organism>
<dbReference type="EMBL" id="BK014925">
    <property type="protein sequence ID" value="DAD82952.1"/>
    <property type="molecule type" value="Genomic_DNA"/>
</dbReference>
<name>A0A8S5ML45_9CAUD</name>
<reference evidence="2" key="1">
    <citation type="journal article" date="2021" name="Proc. Natl. Acad. Sci. U.S.A.">
        <title>A Catalog of Tens of Thousands of Viruses from Human Metagenomes Reveals Hidden Associations with Chronic Diseases.</title>
        <authorList>
            <person name="Tisza M.J."/>
            <person name="Buck C.B."/>
        </authorList>
    </citation>
    <scope>NUCLEOTIDE SEQUENCE</scope>
    <source>
        <strain evidence="2">CtXZx16</strain>
    </source>
</reference>